<dbReference type="SUPFAM" id="SSF56672">
    <property type="entry name" value="DNA/RNA polymerases"/>
    <property type="match status" value="1"/>
</dbReference>
<dbReference type="GO" id="GO:0003824">
    <property type="term" value="F:catalytic activity"/>
    <property type="evidence" value="ECO:0007669"/>
    <property type="project" value="InterPro"/>
</dbReference>
<keyword evidence="1" id="KW-1133">Transmembrane helix</keyword>
<dbReference type="Ensembl" id="ENSXMAT00000035353.1">
    <property type="protein sequence ID" value="ENSXMAP00000021300.1"/>
    <property type="gene ID" value="ENSXMAG00000021735.1"/>
</dbReference>
<dbReference type="InterPro" id="IPR043502">
    <property type="entry name" value="DNA/RNA_pol_sf"/>
</dbReference>
<dbReference type="PROSITE" id="PS50878">
    <property type="entry name" value="RT_POL"/>
    <property type="match status" value="1"/>
</dbReference>
<evidence type="ECO:0000256" key="1">
    <source>
        <dbReference type="SAM" id="Phobius"/>
    </source>
</evidence>
<name>A0A3B5PQY7_XIPMA</name>
<dbReference type="PANTHER" id="PTHR33332">
    <property type="entry name" value="REVERSE TRANSCRIPTASE DOMAIN-CONTAINING PROTEIN"/>
    <property type="match status" value="1"/>
</dbReference>
<feature type="transmembrane region" description="Helical" evidence="1">
    <location>
        <begin position="14"/>
        <end position="39"/>
    </location>
</feature>
<dbReference type="InterPro" id="IPR036691">
    <property type="entry name" value="Endo/exonu/phosph_ase_sf"/>
</dbReference>
<dbReference type="SUPFAM" id="SSF56219">
    <property type="entry name" value="DNase I-like"/>
    <property type="match status" value="1"/>
</dbReference>
<reference evidence="3" key="4">
    <citation type="submission" date="2025-09" db="UniProtKB">
        <authorList>
            <consortium name="Ensembl"/>
        </authorList>
    </citation>
    <scope>IDENTIFICATION</scope>
    <source>
        <strain evidence="3">JP 163 A</strain>
    </source>
</reference>
<dbReference type="OMA" id="FCYSATV"/>
<keyword evidence="1" id="KW-0472">Membrane</keyword>
<dbReference type="InterPro" id="IPR000477">
    <property type="entry name" value="RT_dom"/>
</dbReference>
<dbReference type="Pfam" id="PF00078">
    <property type="entry name" value="RVT_1"/>
    <property type="match status" value="1"/>
</dbReference>
<keyword evidence="4" id="KW-1185">Reference proteome</keyword>
<dbReference type="Gene3D" id="3.60.10.10">
    <property type="entry name" value="Endonuclease/exonuclease/phosphatase"/>
    <property type="match status" value="1"/>
</dbReference>
<dbReference type="GeneTree" id="ENSGT01150000286909"/>
<accession>A0A3B5PQY7</accession>
<dbReference type="CDD" id="cd01650">
    <property type="entry name" value="RT_nLTR_like"/>
    <property type="match status" value="1"/>
</dbReference>
<feature type="domain" description="Reverse transcriptase" evidence="2">
    <location>
        <begin position="644"/>
        <end position="920"/>
    </location>
</feature>
<proteinExistence type="predicted"/>
<reference evidence="4" key="2">
    <citation type="journal article" date="2013" name="Nat. Genet.">
        <title>The genome of the platyfish, Xiphophorus maculatus, provides insights into evolutionary adaptation and several complex traits.</title>
        <authorList>
            <person name="Schartl M."/>
            <person name="Walter R.B."/>
            <person name="Shen Y."/>
            <person name="Garcia T."/>
            <person name="Catchen J."/>
            <person name="Amores A."/>
            <person name="Braasch I."/>
            <person name="Chalopin D."/>
            <person name="Volff J.N."/>
            <person name="Lesch K.P."/>
            <person name="Bisazza A."/>
            <person name="Minx P."/>
            <person name="Hillier L."/>
            <person name="Wilson R.K."/>
            <person name="Fuerstenberg S."/>
            <person name="Boore J."/>
            <person name="Searle S."/>
            <person name="Postlethwait J.H."/>
            <person name="Warren W.C."/>
        </authorList>
    </citation>
    <scope>NUCLEOTIDE SEQUENCE [LARGE SCALE GENOMIC DNA]</scope>
    <source>
        <strain evidence="4">JP 163 A</strain>
    </source>
</reference>
<dbReference type="Pfam" id="PF03372">
    <property type="entry name" value="Exo_endo_phos"/>
    <property type="match status" value="1"/>
</dbReference>
<reference evidence="3" key="3">
    <citation type="submission" date="2025-08" db="UniProtKB">
        <authorList>
            <consortium name="Ensembl"/>
        </authorList>
    </citation>
    <scope>IDENTIFICATION</scope>
    <source>
        <strain evidence="3">JP 163 A</strain>
    </source>
</reference>
<reference evidence="4" key="1">
    <citation type="submission" date="2012-01" db="EMBL/GenBank/DDBJ databases">
        <authorList>
            <person name="Walter R."/>
            <person name="Schartl M."/>
            <person name="Warren W."/>
        </authorList>
    </citation>
    <scope>NUCLEOTIDE SEQUENCE [LARGE SCALE GENOMIC DNA]</scope>
    <source>
        <strain evidence="4">JP 163 A</strain>
    </source>
</reference>
<dbReference type="InParanoid" id="A0A3B5PQY7"/>
<dbReference type="InterPro" id="IPR005135">
    <property type="entry name" value="Endo/exonuclease/phosphatase"/>
</dbReference>
<evidence type="ECO:0000313" key="4">
    <source>
        <dbReference type="Proteomes" id="UP000002852"/>
    </source>
</evidence>
<evidence type="ECO:0000259" key="2">
    <source>
        <dbReference type="PROSITE" id="PS50878"/>
    </source>
</evidence>
<keyword evidence="1" id="KW-0812">Transmembrane</keyword>
<protein>
    <recommendedName>
        <fullName evidence="2">Reverse transcriptase domain-containing protein</fullName>
    </recommendedName>
</protein>
<organism evidence="3 4">
    <name type="scientific">Xiphophorus maculatus</name>
    <name type="common">Southern platyfish</name>
    <name type="synonym">Platypoecilus maculatus</name>
    <dbReference type="NCBI Taxonomy" id="8083"/>
    <lineage>
        <taxon>Eukaryota</taxon>
        <taxon>Metazoa</taxon>
        <taxon>Chordata</taxon>
        <taxon>Craniata</taxon>
        <taxon>Vertebrata</taxon>
        <taxon>Euteleostomi</taxon>
        <taxon>Actinopterygii</taxon>
        <taxon>Neopterygii</taxon>
        <taxon>Teleostei</taxon>
        <taxon>Neoteleostei</taxon>
        <taxon>Acanthomorphata</taxon>
        <taxon>Ovalentaria</taxon>
        <taxon>Atherinomorphae</taxon>
        <taxon>Cyprinodontiformes</taxon>
        <taxon>Poeciliidae</taxon>
        <taxon>Poeciliinae</taxon>
        <taxon>Xiphophorus</taxon>
    </lineage>
</organism>
<dbReference type="Proteomes" id="UP000002852">
    <property type="component" value="Unassembled WGS sequence"/>
</dbReference>
<sequence length="1116" mass="127232">MAPVCTARRPTRSLCFVVFVLFALFVHLCFYGSSALIYYDRQALLDIKTSVDLQFGCGLGPRNRGFEFLSDIPAELLSCPHLIPERRPRRRRGKRGGLAVRIKAYLASLRCRGGSPRLGWCPRFLDVRRRWICHVFPGLCASQMDVEKIFYYRRRRGKWRNVDSANLKRLNDVSTPTCEAGSSTVSLALLNARSLANKTFMLHDLFTSRDLDFLFITETWLQEGQLSPFSELLPQNCTFINSPRQTGKGGGLATIFKSSFYCQQSHIQSFCSFELQAFELKLTEPILCVVIYRPPKFNKDFIHEFSELLAGIAVEHDRILIIGDFNIHICCPDKPLVKDFLDLIDSFDFIQSVVGPTHSKGHTLDLVLSHGLCLDTIEIFQTCISDHFPVLFSIKISPPVVTSNVKPLLCRTINSDTALQLNAILAPTTFPTDNLDIEALVTNFNNICSNALNTVAPLKIKSTTRKKVLEPWLNETTRALRRECRRAERRWKKDKLQVSFQILRDSLINYQKAVKLAKSKYFITFVASNRHRPQVLFNVLDRIVNPSIISSPLDSVERCEAFSMFFIGKIEALRGLNKLVDLDSLGMPQCPATLEHFQPVSMDELKLVINHLRPSNYPLDCLPTRLIKDIFLIFGSYILKVINTSLQSGCVPSTLKHAVVKPLLKKSNLDPSDLANFRPISKLPFLSKILEKLVFIQLEMFLKDNNITEKFQSGFKVAHSTESALLRVYNDLLLTVDSGNIAVLLLLDLSSAFDTVDHQILLHRLKHCVGLRGSVFQWFKSYLENRTFSVHLDQSCSGARPLKYGVPQGSILGPILFILYLLPLGKIFQKFNISFHCFADDIQIYLPLKLQNGTTDSLQLLLNCLAEVKLWMEKNFLHLNESKTQVLLFGQKLQTTNPDQILGSLARSYQTSARNLGFTFDSSLKLHKQVSSVVKSSFYHLRLLAKVKSYFGFKDFERLIHAFITTRLDYCNSLYRGMEKSQIQRLQMIHNAAARLLTGTRKHDHIRPTLASLHWLPVFYRIDFKILLLTFKVLNGLAPPYLRGLLNFQSVSRTLRSNNQLLLTVPRTRLKRKGDRAFSVAAPVLWNNLPFQIRSAHSLDHFKSLLKTHFYSLAFK</sequence>
<dbReference type="AlphaFoldDB" id="A0A3B5PQY7"/>
<evidence type="ECO:0000313" key="3">
    <source>
        <dbReference type="Ensembl" id="ENSXMAP00000021300.1"/>
    </source>
</evidence>